<keyword evidence="8" id="KW-1185">Reference proteome</keyword>
<feature type="domain" description="AGC-kinase C-terminal" evidence="6">
    <location>
        <begin position="25"/>
        <end position="72"/>
    </location>
</feature>
<keyword evidence="2" id="KW-0808">Transferase</keyword>
<keyword evidence="1" id="KW-0723">Serine/threonine-protein kinase</keyword>
<evidence type="ECO:0000256" key="1">
    <source>
        <dbReference type="ARBA" id="ARBA00022527"/>
    </source>
</evidence>
<reference evidence="7" key="1">
    <citation type="submission" date="2023-08" db="EMBL/GenBank/DDBJ databases">
        <authorList>
            <person name="Alioto T."/>
            <person name="Alioto T."/>
            <person name="Gomez Garrido J."/>
        </authorList>
    </citation>
    <scope>NUCLEOTIDE SEQUENCE</scope>
</reference>
<evidence type="ECO:0000259" key="6">
    <source>
        <dbReference type="PROSITE" id="PS51285"/>
    </source>
</evidence>
<protein>
    <submittedName>
        <fullName evidence="7">Greatwall-like domain-containing</fullName>
    </submittedName>
</protein>
<dbReference type="GO" id="GO:0004674">
    <property type="term" value="F:protein serine/threonine kinase activity"/>
    <property type="evidence" value="ECO:0007669"/>
    <property type="project" value="UniProtKB-KW"/>
</dbReference>
<evidence type="ECO:0000256" key="3">
    <source>
        <dbReference type="ARBA" id="ARBA00022741"/>
    </source>
</evidence>
<evidence type="ECO:0000256" key="4">
    <source>
        <dbReference type="ARBA" id="ARBA00022777"/>
    </source>
</evidence>
<evidence type="ECO:0000256" key="2">
    <source>
        <dbReference type="ARBA" id="ARBA00022679"/>
    </source>
</evidence>
<evidence type="ECO:0000256" key="5">
    <source>
        <dbReference type="ARBA" id="ARBA00022840"/>
    </source>
</evidence>
<organism evidence="7 8">
    <name type="scientific">Octopus vulgaris</name>
    <name type="common">Common octopus</name>
    <dbReference type="NCBI Taxonomy" id="6645"/>
    <lineage>
        <taxon>Eukaryota</taxon>
        <taxon>Metazoa</taxon>
        <taxon>Spiralia</taxon>
        <taxon>Lophotrochozoa</taxon>
        <taxon>Mollusca</taxon>
        <taxon>Cephalopoda</taxon>
        <taxon>Coleoidea</taxon>
        <taxon>Octopodiformes</taxon>
        <taxon>Octopoda</taxon>
        <taxon>Incirrata</taxon>
        <taxon>Octopodidae</taxon>
        <taxon>Octopus</taxon>
    </lineage>
</organism>
<dbReference type="Proteomes" id="UP001162480">
    <property type="component" value="Chromosome 5"/>
</dbReference>
<dbReference type="AlphaFoldDB" id="A0AA36AY00"/>
<dbReference type="InterPro" id="IPR000961">
    <property type="entry name" value="AGC-kinase_C"/>
</dbReference>
<evidence type="ECO:0000313" key="7">
    <source>
        <dbReference type="EMBL" id="CAI9723342.1"/>
    </source>
</evidence>
<evidence type="ECO:0000313" key="8">
    <source>
        <dbReference type="Proteomes" id="UP001162480"/>
    </source>
</evidence>
<keyword evidence="4" id="KW-0418">Kinase</keyword>
<dbReference type="EMBL" id="OX597818">
    <property type="protein sequence ID" value="CAI9723342.1"/>
    <property type="molecule type" value="Genomic_DNA"/>
</dbReference>
<sequence>MIELIRCHVKSVIVSQGVKNMKIFENVAWEKLLEQPAPFQPQPSDETDTTYFEVLFCDIDTKEHCLGAQSSA</sequence>
<keyword evidence="5" id="KW-0067">ATP-binding</keyword>
<keyword evidence="3" id="KW-0547">Nucleotide-binding</keyword>
<accession>A0AA36AY00</accession>
<dbReference type="PROSITE" id="PS51285">
    <property type="entry name" value="AGC_KINASE_CTER"/>
    <property type="match status" value="1"/>
</dbReference>
<name>A0AA36AY00_OCTVU</name>
<dbReference type="GO" id="GO:0005524">
    <property type="term" value="F:ATP binding"/>
    <property type="evidence" value="ECO:0007669"/>
    <property type="project" value="UniProtKB-KW"/>
</dbReference>
<gene>
    <name evidence="7" type="ORF">OCTVUL_1B016295</name>
</gene>
<proteinExistence type="predicted"/>